<dbReference type="EMBL" id="JABBNT010000002">
    <property type="protein sequence ID" value="NMM44048.1"/>
    <property type="molecule type" value="Genomic_DNA"/>
</dbReference>
<dbReference type="SUPFAM" id="SSF48452">
    <property type="entry name" value="TPR-like"/>
    <property type="match status" value="1"/>
</dbReference>
<dbReference type="PROSITE" id="PS50005">
    <property type="entry name" value="TPR"/>
    <property type="match status" value="1"/>
</dbReference>
<dbReference type="Proteomes" id="UP000539372">
    <property type="component" value="Unassembled WGS sequence"/>
</dbReference>
<comment type="caution">
    <text evidence="5">The sequence shown here is derived from an EMBL/GenBank/DDBJ whole genome shotgun (WGS) entry which is preliminary data.</text>
</comment>
<keyword evidence="6" id="KW-1185">Reference proteome</keyword>
<keyword evidence="2 3" id="KW-0802">TPR repeat</keyword>
<dbReference type="Gene3D" id="1.25.40.10">
    <property type="entry name" value="Tetratricopeptide repeat domain"/>
    <property type="match status" value="1"/>
</dbReference>
<dbReference type="PANTHER" id="PTHR44858">
    <property type="entry name" value="TETRATRICOPEPTIDE REPEAT PROTEIN 6"/>
    <property type="match status" value="1"/>
</dbReference>
<name>A0A7Y0HEZ0_9PROT</name>
<sequence length="275" mass="29471">MGRSRTIRTIQAAFCAATALSVQGNAVAQTADLDTLTLTCAERTATPEDRIAACTRLIDEAFLTELSDYATAHLNRADALAAQGRPTDALGDLDTALDYDPYFYAAYILRGDTLLKIGERYRAISDFTVAAGLNPLSSEPYAKRGIALYAHKEYVQAIADLETALGYDPANEDARTTLAWILSTAPDPALRDGMRALDLLSERTAISSADQLIQAAALAEAGRTEDALALYRDLAGHSDRIPDYLRALGYDPGDDFDAALRACLDAGCRIGAPSE</sequence>
<reference evidence="5 6" key="1">
    <citation type="submission" date="2020-04" db="EMBL/GenBank/DDBJ databases">
        <title>Rhodospirillaceae bacterium KN72 isolated from deep sea.</title>
        <authorList>
            <person name="Zhang D.-C."/>
        </authorList>
    </citation>
    <scope>NUCLEOTIDE SEQUENCE [LARGE SCALE GENOMIC DNA]</scope>
    <source>
        <strain evidence="5 6">KN72</strain>
    </source>
</reference>
<dbReference type="AlphaFoldDB" id="A0A7Y0HEZ0"/>
<keyword evidence="1" id="KW-0677">Repeat</keyword>
<evidence type="ECO:0000256" key="3">
    <source>
        <dbReference type="PROSITE-ProRule" id="PRU00339"/>
    </source>
</evidence>
<evidence type="ECO:0000313" key="5">
    <source>
        <dbReference type="EMBL" id="NMM44048.1"/>
    </source>
</evidence>
<dbReference type="SMART" id="SM00028">
    <property type="entry name" value="TPR"/>
    <property type="match status" value="3"/>
</dbReference>
<feature type="chain" id="PRO_5031515634" evidence="4">
    <location>
        <begin position="29"/>
        <end position="275"/>
    </location>
</feature>
<evidence type="ECO:0000313" key="6">
    <source>
        <dbReference type="Proteomes" id="UP000539372"/>
    </source>
</evidence>
<dbReference type="PANTHER" id="PTHR44858:SF1">
    <property type="entry name" value="UDP-N-ACETYLGLUCOSAMINE--PEPTIDE N-ACETYLGLUCOSAMINYLTRANSFERASE SPINDLY-RELATED"/>
    <property type="match status" value="1"/>
</dbReference>
<gene>
    <name evidence="5" type="ORF">HH303_06140</name>
</gene>
<dbReference type="InterPro" id="IPR019734">
    <property type="entry name" value="TPR_rpt"/>
</dbReference>
<proteinExistence type="predicted"/>
<feature type="repeat" description="TPR" evidence="3">
    <location>
        <begin position="138"/>
        <end position="171"/>
    </location>
</feature>
<dbReference type="RefSeq" id="WP_169624359.1">
    <property type="nucleotide sequence ID" value="NZ_JABBNT010000002.1"/>
</dbReference>
<dbReference type="InterPro" id="IPR011990">
    <property type="entry name" value="TPR-like_helical_dom_sf"/>
</dbReference>
<keyword evidence="4" id="KW-0732">Signal</keyword>
<accession>A0A7Y0HEZ0</accession>
<evidence type="ECO:0000256" key="2">
    <source>
        <dbReference type="ARBA" id="ARBA00022803"/>
    </source>
</evidence>
<dbReference type="InterPro" id="IPR050498">
    <property type="entry name" value="Ycf3"/>
</dbReference>
<protein>
    <submittedName>
        <fullName evidence="5">Tetratricopeptide repeat protein</fullName>
    </submittedName>
</protein>
<organism evidence="5 6">
    <name type="scientific">Pacificispira spongiicola</name>
    <dbReference type="NCBI Taxonomy" id="2729598"/>
    <lineage>
        <taxon>Bacteria</taxon>
        <taxon>Pseudomonadati</taxon>
        <taxon>Pseudomonadota</taxon>
        <taxon>Alphaproteobacteria</taxon>
        <taxon>Rhodospirillales</taxon>
        <taxon>Rhodospirillaceae</taxon>
        <taxon>Pacificispira</taxon>
    </lineage>
</organism>
<evidence type="ECO:0000256" key="4">
    <source>
        <dbReference type="SAM" id="SignalP"/>
    </source>
</evidence>
<evidence type="ECO:0000256" key="1">
    <source>
        <dbReference type="ARBA" id="ARBA00022737"/>
    </source>
</evidence>
<feature type="signal peptide" evidence="4">
    <location>
        <begin position="1"/>
        <end position="28"/>
    </location>
</feature>